<keyword evidence="3" id="KW-1185">Reference proteome</keyword>
<accession>A0A6P1GA35</accession>
<reference evidence="2 3" key="2">
    <citation type="journal article" date="2020" name="MBio">
        <title>Isolation and Molecular Analysis of a Novel Neorickettsia Species That Causes Potomac Horse Fever.</title>
        <authorList>
            <person name="Teymournejad O."/>
            <person name="Lin M."/>
            <person name="Bekebrede H."/>
            <person name="Kamr A."/>
            <person name="Toribio R.E."/>
            <person name="Arroyo L.G."/>
            <person name="Baird J.D."/>
            <person name="Rikihisa Y."/>
        </authorList>
    </citation>
    <scope>NUCLEOTIDE SEQUENCE [LARGE SCALE GENOMIC DNA]</scope>
    <source>
        <strain evidence="2 3">Fin17</strain>
    </source>
</reference>
<evidence type="ECO:0000256" key="1">
    <source>
        <dbReference type="SAM" id="Phobius"/>
    </source>
</evidence>
<organism evidence="2 3">
    <name type="scientific">Neorickettsia findlayensis</name>
    <dbReference type="NCBI Taxonomy" id="2686014"/>
    <lineage>
        <taxon>Bacteria</taxon>
        <taxon>Pseudomonadati</taxon>
        <taxon>Pseudomonadota</taxon>
        <taxon>Alphaproteobacteria</taxon>
        <taxon>Rickettsiales</taxon>
        <taxon>Anaplasmataceae</taxon>
        <taxon>Neorickettsia</taxon>
    </lineage>
</organism>
<evidence type="ECO:0000313" key="3">
    <source>
        <dbReference type="Proteomes" id="UP000464912"/>
    </source>
</evidence>
<protein>
    <submittedName>
        <fullName evidence="2">DoxX family membrane protein</fullName>
    </submittedName>
</protein>
<evidence type="ECO:0000313" key="2">
    <source>
        <dbReference type="EMBL" id="QHD65168.1"/>
    </source>
</evidence>
<dbReference type="KEGG" id="nef:GP480_01700"/>
<dbReference type="EMBL" id="CP047224">
    <property type="protein sequence ID" value="QHD65168.1"/>
    <property type="molecule type" value="Genomic_DNA"/>
</dbReference>
<keyword evidence="1" id="KW-1133">Transmembrane helix</keyword>
<reference evidence="2 3" key="1">
    <citation type="journal article" date="2020" name="MBio">
        <title>Erratum for Teymournejad et al., 'Isolation and Molecular Analysis of a Novel Neorickettsia Species That Causes Potomac Horse Fever'.</title>
        <authorList>
            <person name="Teymournejad O."/>
            <person name="Lin M."/>
            <person name="Bekebrede H."/>
            <person name="Kamr A."/>
            <person name="Toribio R.E."/>
            <person name="Arroyo L.G."/>
            <person name="Baird J.D."/>
            <person name="Rikihisa Y."/>
        </authorList>
    </citation>
    <scope>NUCLEOTIDE SEQUENCE [LARGE SCALE GENOMIC DNA]</scope>
    <source>
        <strain evidence="2 3">Fin17</strain>
    </source>
</reference>
<name>A0A6P1GA35_9RICK</name>
<keyword evidence="1" id="KW-0472">Membrane</keyword>
<proteinExistence type="predicted"/>
<dbReference type="Proteomes" id="UP000464912">
    <property type="component" value="Chromosome"/>
</dbReference>
<feature type="transmembrane region" description="Helical" evidence="1">
    <location>
        <begin position="135"/>
        <end position="157"/>
    </location>
</feature>
<sequence>MEKQVYNFCHSSYASRFLRLDSKTRFLFSILRCVPVVLEEYFVPLLVLTIRLWMVGVFFYCGLSRLSRLLSCFLLALCEYKFSLLGSVLWAVLCTASDFVSALLVGLGLLSRVASFQMLVATTIVYLSYSGLSEYFHLLVAGSVLALFGFSFSQLLLSREKETGRSFLLP</sequence>
<gene>
    <name evidence="2" type="ORF">GP480_01700</name>
</gene>
<feature type="transmembrane region" description="Helical" evidence="1">
    <location>
        <begin position="41"/>
        <end position="63"/>
    </location>
</feature>
<keyword evidence="1" id="KW-0812">Transmembrane</keyword>
<dbReference type="AlphaFoldDB" id="A0A6P1GA35"/>